<dbReference type="AlphaFoldDB" id="A0A0A7S5F7"/>
<dbReference type="OrthoDB" id="5704033at2"/>
<dbReference type="Pfam" id="PF01371">
    <property type="entry name" value="Trp_repressor"/>
    <property type="match status" value="1"/>
</dbReference>
<dbReference type="SUPFAM" id="SSF48295">
    <property type="entry name" value="TrpR-like"/>
    <property type="match status" value="1"/>
</dbReference>
<feature type="DNA-binding region" evidence="8">
    <location>
        <begin position="55"/>
        <end position="78"/>
    </location>
</feature>
<organism evidence="9 10">
    <name type="scientific">Frischella perrara</name>
    <dbReference type="NCBI Taxonomy" id="1267021"/>
    <lineage>
        <taxon>Bacteria</taxon>
        <taxon>Pseudomonadati</taxon>
        <taxon>Pseudomonadota</taxon>
        <taxon>Gammaproteobacteria</taxon>
        <taxon>Orbales</taxon>
        <taxon>Orbaceae</taxon>
        <taxon>Frischella</taxon>
    </lineage>
</organism>
<comment type="subcellular location">
    <subcellularLocation>
        <location evidence="1 8">Cytoplasm</location>
    </subcellularLocation>
</comment>
<dbReference type="GO" id="GO:0043565">
    <property type="term" value="F:sequence-specific DNA binding"/>
    <property type="evidence" value="ECO:0007669"/>
    <property type="project" value="UniProtKB-UniRule"/>
</dbReference>
<keyword evidence="4 8" id="KW-0678">Repressor</keyword>
<evidence type="ECO:0000256" key="5">
    <source>
        <dbReference type="ARBA" id="ARBA00023015"/>
    </source>
</evidence>
<evidence type="ECO:0000256" key="4">
    <source>
        <dbReference type="ARBA" id="ARBA00022491"/>
    </source>
</evidence>
<reference evidence="9 10" key="1">
    <citation type="journal article" date="2014" name="Appl. Environ. Microbiol.">
        <title>Gut symbionts from distinct hosts exhibit genotoxic activity via divergent colibactin biosynthetic pathways.</title>
        <authorList>
            <person name="Engel P."/>
            <person name="Vizcaino M.I."/>
            <person name="Crawford J.M."/>
        </authorList>
    </citation>
    <scope>NUCLEOTIDE SEQUENCE [LARGE SCALE GENOMIC DNA]</scope>
    <source>
        <strain evidence="9 10">PEB0191</strain>
    </source>
</reference>
<sequence length="102" mass="11851">MEKDDWQQTVNFIQQAFNHNYQFDVLKLLLTPDERNALITRVKIVHALLDGSINQRQLKEHLGIGIATVTRGSNSLKEVSADFRTWLEQTLIDKNHVDEHNQ</sequence>
<keyword evidence="7 8" id="KW-0804">Transcription</keyword>
<dbReference type="PANTHER" id="PTHR38025">
    <property type="entry name" value="TRP OPERON REPRESSOR"/>
    <property type="match status" value="1"/>
</dbReference>
<dbReference type="HOGENOM" id="CLU_147939_0_0_6"/>
<proteinExistence type="inferred from homology"/>
<comment type="function">
    <text evidence="8">This protein is an aporepressor. When complexed with L-tryptophan it binds the operator region of the trp operon and prevents the initiation of transcription.</text>
</comment>
<evidence type="ECO:0000256" key="3">
    <source>
        <dbReference type="ARBA" id="ARBA00022490"/>
    </source>
</evidence>
<evidence type="ECO:0000256" key="2">
    <source>
        <dbReference type="ARBA" id="ARBA00007027"/>
    </source>
</evidence>
<dbReference type="GO" id="GO:0003700">
    <property type="term" value="F:DNA-binding transcription factor activity"/>
    <property type="evidence" value="ECO:0007669"/>
    <property type="project" value="UniProtKB-UniRule"/>
</dbReference>
<evidence type="ECO:0000313" key="9">
    <source>
        <dbReference type="EMBL" id="AJA46087.1"/>
    </source>
</evidence>
<comment type="subunit">
    <text evidence="8">Homodimer.</text>
</comment>
<dbReference type="GO" id="GO:0045892">
    <property type="term" value="P:negative regulation of DNA-templated transcription"/>
    <property type="evidence" value="ECO:0007669"/>
    <property type="project" value="UniProtKB-UniRule"/>
</dbReference>
<evidence type="ECO:0000256" key="8">
    <source>
        <dbReference type="HAMAP-Rule" id="MF_00475"/>
    </source>
</evidence>
<dbReference type="EMBL" id="CP009056">
    <property type="protein sequence ID" value="AJA46087.1"/>
    <property type="molecule type" value="Genomic_DNA"/>
</dbReference>
<dbReference type="InterPro" id="IPR038116">
    <property type="entry name" value="TrpR-like_sf"/>
</dbReference>
<evidence type="ECO:0000313" key="10">
    <source>
        <dbReference type="Proteomes" id="UP000030901"/>
    </source>
</evidence>
<evidence type="ECO:0000256" key="6">
    <source>
        <dbReference type="ARBA" id="ARBA00023125"/>
    </source>
</evidence>
<dbReference type="GO" id="GO:0005737">
    <property type="term" value="C:cytoplasm"/>
    <property type="evidence" value="ECO:0007669"/>
    <property type="project" value="UniProtKB-SubCell"/>
</dbReference>
<dbReference type="PANTHER" id="PTHR38025:SF1">
    <property type="entry name" value="TRP OPERON REPRESSOR"/>
    <property type="match status" value="1"/>
</dbReference>
<dbReference type="KEGG" id="fpp:FPB0191_02284"/>
<protein>
    <recommendedName>
        <fullName evidence="8">Trp operon repressor homolog</fullName>
    </recommendedName>
</protein>
<dbReference type="RefSeq" id="WP_039106248.1">
    <property type="nucleotide sequence ID" value="NZ_CALYQC010000002.1"/>
</dbReference>
<name>A0A0A7S5F7_FRIPE</name>
<dbReference type="InterPro" id="IPR010921">
    <property type="entry name" value="Trp_repressor/repl_initiator"/>
</dbReference>
<dbReference type="Gene3D" id="1.10.1270.10">
    <property type="entry name" value="TrpR-like"/>
    <property type="match status" value="1"/>
</dbReference>
<keyword evidence="5 8" id="KW-0805">Transcription regulation</keyword>
<dbReference type="Proteomes" id="UP000030901">
    <property type="component" value="Chromosome"/>
</dbReference>
<keyword evidence="3 8" id="KW-0963">Cytoplasm</keyword>
<keyword evidence="10" id="KW-1185">Reference proteome</keyword>
<keyword evidence="6 8" id="KW-0238">DNA-binding</keyword>
<accession>A0A0A7S5F7</accession>
<dbReference type="HAMAP" id="MF_00475">
    <property type="entry name" value="Trp_repressor"/>
    <property type="match status" value="1"/>
</dbReference>
<dbReference type="PIRSF" id="PIRSF003196">
    <property type="entry name" value="Trp_repressor"/>
    <property type="match status" value="1"/>
</dbReference>
<evidence type="ECO:0000256" key="1">
    <source>
        <dbReference type="ARBA" id="ARBA00004496"/>
    </source>
</evidence>
<dbReference type="STRING" id="1267021.FPB0191_02284"/>
<evidence type="ECO:0000256" key="7">
    <source>
        <dbReference type="ARBA" id="ARBA00023163"/>
    </source>
</evidence>
<gene>
    <name evidence="8" type="primary">trpR</name>
    <name evidence="9" type="ORF">FPB0191_02284</name>
</gene>
<dbReference type="InterPro" id="IPR000831">
    <property type="entry name" value="Trp_repress"/>
</dbReference>
<dbReference type="NCBIfam" id="TIGR01321">
    <property type="entry name" value="TrpR"/>
    <property type="match status" value="1"/>
</dbReference>
<comment type="similarity">
    <text evidence="2 8">Belongs to the TrpR family.</text>
</comment>
<dbReference type="InterPro" id="IPR013335">
    <property type="entry name" value="Trp_repress_bac"/>
</dbReference>